<dbReference type="Proteomes" id="UP001359485">
    <property type="component" value="Unassembled WGS sequence"/>
</dbReference>
<accession>A0ABR1B1R3</accession>
<reference evidence="1 2" key="1">
    <citation type="submission" date="2023-09" db="EMBL/GenBank/DDBJ databases">
        <title>Genomes of two closely related lineages of the louse Polyplax serrata with different host specificities.</title>
        <authorList>
            <person name="Martinu J."/>
            <person name="Tarabai H."/>
            <person name="Stefka J."/>
            <person name="Hypsa V."/>
        </authorList>
    </citation>
    <scope>NUCLEOTIDE SEQUENCE [LARGE SCALE GENOMIC DNA]</scope>
    <source>
        <strain evidence="1">98ZLc_SE</strain>
    </source>
</reference>
<evidence type="ECO:0000313" key="1">
    <source>
        <dbReference type="EMBL" id="KAK6633452.1"/>
    </source>
</evidence>
<protein>
    <submittedName>
        <fullName evidence="1">Uncharacterized protein</fullName>
    </submittedName>
</protein>
<organism evidence="1 2">
    <name type="scientific">Polyplax serrata</name>
    <name type="common">Common mouse louse</name>
    <dbReference type="NCBI Taxonomy" id="468196"/>
    <lineage>
        <taxon>Eukaryota</taxon>
        <taxon>Metazoa</taxon>
        <taxon>Ecdysozoa</taxon>
        <taxon>Arthropoda</taxon>
        <taxon>Hexapoda</taxon>
        <taxon>Insecta</taxon>
        <taxon>Pterygota</taxon>
        <taxon>Neoptera</taxon>
        <taxon>Paraneoptera</taxon>
        <taxon>Psocodea</taxon>
        <taxon>Troctomorpha</taxon>
        <taxon>Phthiraptera</taxon>
        <taxon>Anoplura</taxon>
        <taxon>Polyplacidae</taxon>
        <taxon>Polyplax</taxon>
    </lineage>
</organism>
<name>A0ABR1B1R3_POLSC</name>
<evidence type="ECO:0000313" key="2">
    <source>
        <dbReference type="Proteomes" id="UP001359485"/>
    </source>
</evidence>
<proteinExistence type="predicted"/>
<keyword evidence="2" id="KW-1185">Reference proteome</keyword>
<gene>
    <name evidence="1" type="ORF">RUM44_004059</name>
</gene>
<comment type="caution">
    <text evidence="1">The sequence shown here is derived from an EMBL/GenBank/DDBJ whole genome shotgun (WGS) entry which is preliminary data.</text>
</comment>
<dbReference type="EMBL" id="JAWJWF010000004">
    <property type="protein sequence ID" value="KAK6633452.1"/>
    <property type="molecule type" value="Genomic_DNA"/>
</dbReference>
<sequence length="112" mass="11932">MKGTGSKGLEITTYDPSATGYGQIGPGEMVGDAVLSYTTFAGETILHGSVTFLAVKALQMGILVVPNPPVIQHLLEGIERLDIELTQLIKMCVPPVWKAQPQACTVPTVPRQ</sequence>